<accession>A0A538U1Y6</accession>
<dbReference type="AlphaFoldDB" id="A0A538U1Y6"/>
<sequence length="181" mass="18136">MLSSGPRGIVLVGQSGSPDAIGAVTYVVRDAGGIPVPGSTIGIDFSHCPDLQIGGDVLSPNVHVNCAARTVWTVTDAAGTATFSIVGGGTGGTAGLVTRCASVTVDGVPLPSPIVSVFDLDGRNGVDAMDLCIFAADLFSGQYRQRCDYDADGDVDGIDLSLLARALFGGGSSTSGKACMP</sequence>
<dbReference type="EMBL" id="VBPA01000254">
    <property type="protein sequence ID" value="TMQ69915.1"/>
    <property type="molecule type" value="Genomic_DNA"/>
</dbReference>
<protein>
    <recommendedName>
        <fullName evidence="3">Dockerin domain-containing protein</fullName>
    </recommendedName>
</protein>
<evidence type="ECO:0008006" key="3">
    <source>
        <dbReference type="Google" id="ProtNLM"/>
    </source>
</evidence>
<gene>
    <name evidence="1" type="ORF">E6K80_10200</name>
</gene>
<comment type="caution">
    <text evidence="1">The sequence shown here is derived from an EMBL/GenBank/DDBJ whole genome shotgun (WGS) entry which is preliminary data.</text>
</comment>
<evidence type="ECO:0000313" key="2">
    <source>
        <dbReference type="Proteomes" id="UP000319836"/>
    </source>
</evidence>
<dbReference type="Proteomes" id="UP000319836">
    <property type="component" value="Unassembled WGS sequence"/>
</dbReference>
<name>A0A538U1Y6_UNCEI</name>
<evidence type="ECO:0000313" key="1">
    <source>
        <dbReference type="EMBL" id="TMQ69915.1"/>
    </source>
</evidence>
<proteinExistence type="predicted"/>
<organism evidence="1 2">
    <name type="scientific">Eiseniibacteriota bacterium</name>
    <dbReference type="NCBI Taxonomy" id="2212470"/>
    <lineage>
        <taxon>Bacteria</taxon>
        <taxon>Candidatus Eiseniibacteriota</taxon>
    </lineage>
</organism>
<reference evidence="1 2" key="1">
    <citation type="journal article" date="2019" name="Nat. Microbiol.">
        <title>Mediterranean grassland soil C-N compound turnover is dependent on rainfall and depth, and is mediated by genomically divergent microorganisms.</title>
        <authorList>
            <person name="Diamond S."/>
            <person name="Andeer P.F."/>
            <person name="Li Z."/>
            <person name="Crits-Christoph A."/>
            <person name="Burstein D."/>
            <person name="Anantharaman K."/>
            <person name="Lane K.R."/>
            <person name="Thomas B.C."/>
            <person name="Pan C."/>
            <person name="Northen T.R."/>
            <person name="Banfield J.F."/>
        </authorList>
    </citation>
    <scope>NUCLEOTIDE SEQUENCE [LARGE SCALE GENOMIC DNA]</scope>
    <source>
        <strain evidence="1">WS_10</strain>
    </source>
</reference>